<keyword evidence="7" id="KW-0732">Signal</keyword>
<comment type="caution">
    <text evidence="9">The sequence shown here is derived from an EMBL/GenBank/DDBJ whole genome shotgun (WGS) entry which is preliminary data.</text>
</comment>
<feature type="transmembrane region" description="Helical" evidence="6">
    <location>
        <begin position="346"/>
        <end position="365"/>
    </location>
</feature>
<accession>A0A841FJD0</accession>
<keyword evidence="6" id="KW-1133">Transmembrane helix</keyword>
<evidence type="ECO:0000259" key="8">
    <source>
        <dbReference type="Pfam" id="PF00082"/>
    </source>
</evidence>
<feature type="active site" description="Charge relay system" evidence="5">
    <location>
        <position position="256"/>
    </location>
</feature>
<dbReference type="EMBL" id="JACHGT010000012">
    <property type="protein sequence ID" value="MBB6037431.1"/>
    <property type="molecule type" value="Genomic_DNA"/>
</dbReference>
<dbReference type="AlphaFoldDB" id="A0A841FJD0"/>
<evidence type="ECO:0000256" key="5">
    <source>
        <dbReference type="PROSITE-ProRule" id="PRU01240"/>
    </source>
</evidence>
<dbReference type="RefSeq" id="WP_184790248.1">
    <property type="nucleotide sequence ID" value="NZ_BONT01000092.1"/>
</dbReference>
<evidence type="ECO:0000313" key="10">
    <source>
        <dbReference type="Proteomes" id="UP000548476"/>
    </source>
</evidence>
<feature type="chain" id="PRO_5032460307" evidence="7">
    <location>
        <begin position="25"/>
        <end position="375"/>
    </location>
</feature>
<reference evidence="9 10" key="1">
    <citation type="submission" date="2020-08" db="EMBL/GenBank/DDBJ databases">
        <title>Genomic Encyclopedia of Type Strains, Phase IV (KMG-IV): sequencing the most valuable type-strain genomes for metagenomic binning, comparative biology and taxonomic classification.</title>
        <authorList>
            <person name="Goeker M."/>
        </authorList>
    </citation>
    <scope>NUCLEOTIDE SEQUENCE [LARGE SCALE GENOMIC DNA]</scope>
    <source>
        <strain evidence="9 10">YIM 65646</strain>
    </source>
</reference>
<comment type="similarity">
    <text evidence="1 5">Belongs to the peptidase S8 family.</text>
</comment>
<organism evidence="9 10">
    <name type="scientific">Phytomonospora endophytica</name>
    <dbReference type="NCBI Taxonomy" id="714109"/>
    <lineage>
        <taxon>Bacteria</taxon>
        <taxon>Bacillati</taxon>
        <taxon>Actinomycetota</taxon>
        <taxon>Actinomycetes</taxon>
        <taxon>Micromonosporales</taxon>
        <taxon>Micromonosporaceae</taxon>
        <taxon>Phytomonospora</taxon>
    </lineage>
</organism>
<evidence type="ECO:0000313" key="9">
    <source>
        <dbReference type="EMBL" id="MBB6037431.1"/>
    </source>
</evidence>
<keyword evidence="3 5" id="KW-0378">Hydrolase</keyword>
<dbReference type="Gene3D" id="3.40.50.200">
    <property type="entry name" value="Peptidase S8/S53 domain"/>
    <property type="match status" value="1"/>
</dbReference>
<evidence type="ECO:0000256" key="2">
    <source>
        <dbReference type="ARBA" id="ARBA00022670"/>
    </source>
</evidence>
<dbReference type="InterPro" id="IPR023827">
    <property type="entry name" value="Peptidase_S8_Asp-AS"/>
</dbReference>
<evidence type="ECO:0000256" key="4">
    <source>
        <dbReference type="ARBA" id="ARBA00022825"/>
    </source>
</evidence>
<feature type="active site" description="Charge relay system" evidence="5">
    <location>
        <position position="58"/>
    </location>
</feature>
<keyword evidence="4 5" id="KW-0720">Serine protease</keyword>
<dbReference type="PANTHER" id="PTHR43806">
    <property type="entry name" value="PEPTIDASE S8"/>
    <property type="match status" value="1"/>
</dbReference>
<dbReference type="InterPro" id="IPR015500">
    <property type="entry name" value="Peptidase_S8_subtilisin-rel"/>
</dbReference>
<dbReference type="PRINTS" id="PR00723">
    <property type="entry name" value="SUBTILISIN"/>
</dbReference>
<feature type="active site" description="Charge relay system" evidence="5">
    <location>
        <position position="97"/>
    </location>
</feature>
<evidence type="ECO:0000256" key="3">
    <source>
        <dbReference type="ARBA" id="ARBA00022801"/>
    </source>
</evidence>
<name>A0A841FJD0_9ACTN</name>
<sequence length="375" mass="37745">MRGSLARVASTAAAVLLVLPAAPAQGREETVDWYLGAMSAERAQRLAKGDGVTIAVIDTGVDGTHPDLAGRVLPGATVDHAGVVDENLPGDVDLSGHGTAMAGLIAGLGIGDGAPLGVAPLSRILPVRVTRADDGTLDPEHVYAGVRWAIAQGAKVVSLSLSGKPTGEAPWKSELIEHAIAEDVVLVAAAGNRSDVEVRVGEPASIPGVVAVSGLGRDGSVWPGSVTGGPVVLSAPAEDLPHLTVDGGCERGSGTSGAAALVAGVAGLIRSRYPDASAADVVNRLIRTAHDGGSPGRDPGFGFGSVDAYDALTATVAPTDRYPLDVPEQLVVEPAPPSADGIGTGWWLLGGGSLLGTGTVAWVAFRRRARTPASR</sequence>
<dbReference type="PROSITE" id="PS00136">
    <property type="entry name" value="SUBTILASE_ASP"/>
    <property type="match status" value="1"/>
</dbReference>
<dbReference type="Proteomes" id="UP000548476">
    <property type="component" value="Unassembled WGS sequence"/>
</dbReference>
<dbReference type="InterPro" id="IPR036852">
    <property type="entry name" value="Peptidase_S8/S53_dom_sf"/>
</dbReference>
<dbReference type="Pfam" id="PF00082">
    <property type="entry name" value="Peptidase_S8"/>
    <property type="match status" value="1"/>
</dbReference>
<keyword evidence="6" id="KW-0472">Membrane</keyword>
<keyword evidence="2 5" id="KW-0645">Protease</keyword>
<feature type="signal peptide" evidence="7">
    <location>
        <begin position="1"/>
        <end position="24"/>
    </location>
</feature>
<dbReference type="PROSITE" id="PS51892">
    <property type="entry name" value="SUBTILASE"/>
    <property type="match status" value="1"/>
</dbReference>
<dbReference type="PANTHER" id="PTHR43806:SF11">
    <property type="entry name" value="CEREVISIN-RELATED"/>
    <property type="match status" value="1"/>
</dbReference>
<keyword evidence="10" id="KW-1185">Reference proteome</keyword>
<dbReference type="GO" id="GO:0004252">
    <property type="term" value="F:serine-type endopeptidase activity"/>
    <property type="evidence" value="ECO:0007669"/>
    <property type="project" value="UniProtKB-UniRule"/>
</dbReference>
<protein>
    <submittedName>
        <fullName evidence="9">Type VII secretion-associated serine protease mycosin</fullName>
    </submittedName>
</protein>
<evidence type="ECO:0000256" key="7">
    <source>
        <dbReference type="SAM" id="SignalP"/>
    </source>
</evidence>
<dbReference type="SUPFAM" id="SSF52743">
    <property type="entry name" value="Subtilisin-like"/>
    <property type="match status" value="1"/>
</dbReference>
<evidence type="ECO:0000256" key="1">
    <source>
        <dbReference type="ARBA" id="ARBA00011073"/>
    </source>
</evidence>
<dbReference type="InterPro" id="IPR050131">
    <property type="entry name" value="Peptidase_S8_subtilisin-like"/>
</dbReference>
<gene>
    <name evidence="9" type="ORF">HNR73_005307</name>
</gene>
<evidence type="ECO:0000256" key="6">
    <source>
        <dbReference type="SAM" id="Phobius"/>
    </source>
</evidence>
<dbReference type="InterPro" id="IPR000209">
    <property type="entry name" value="Peptidase_S8/S53_dom"/>
</dbReference>
<feature type="domain" description="Peptidase S8/S53" evidence="8">
    <location>
        <begin position="49"/>
        <end position="304"/>
    </location>
</feature>
<proteinExistence type="inferred from homology"/>
<dbReference type="GO" id="GO:0006508">
    <property type="term" value="P:proteolysis"/>
    <property type="evidence" value="ECO:0007669"/>
    <property type="project" value="UniProtKB-KW"/>
</dbReference>
<keyword evidence="6" id="KW-0812">Transmembrane</keyword>